<name>A0A9Q9CIT5_9FIRM</name>
<dbReference type="AlphaFoldDB" id="A0A9Q9CIT5"/>
<dbReference type="SMART" id="SM00332">
    <property type="entry name" value="PP2Cc"/>
    <property type="match status" value="1"/>
</dbReference>
<evidence type="ECO:0000256" key="1">
    <source>
        <dbReference type="ARBA" id="ARBA00022801"/>
    </source>
</evidence>
<dbReference type="Gene3D" id="3.60.40.10">
    <property type="entry name" value="PPM-type phosphatase domain"/>
    <property type="match status" value="1"/>
</dbReference>
<dbReference type="PANTHER" id="PTHR43156:SF2">
    <property type="entry name" value="STAGE II SPORULATION PROTEIN E"/>
    <property type="match status" value="1"/>
</dbReference>
<proteinExistence type="predicted"/>
<feature type="domain" description="PPM-type phosphatase" evidence="3">
    <location>
        <begin position="163"/>
        <end position="372"/>
    </location>
</feature>
<dbReference type="GO" id="GO:0016791">
    <property type="term" value="F:phosphatase activity"/>
    <property type="evidence" value="ECO:0007669"/>
    <property type="project" value="TreeGrafter"/>
</dbReference>
<dbReference type="EMBL" id="CP071249">
    <property type="protein sequence ID" value="UUF05098.1"/>
    <property type="molecule type" value="Genomic_DNA"/>
</dbReference>
<dbReference type="SUPFAM" id="SSF81606">
    <property type="entry name" value="PP2C-like"/>
    <property type="match status" value="1"/>
</dbReference>
<dbReference type="InterPro" id="IPR036457">
    <property type="entry name" value="PPM-type-like_dom_sf"/>
</dbReference>
<dbReference type="PANTHER" id="PTHR43156">
    <property type="entry name" value="STAGE II SPORULATION PROTEIN E-RELATED"/>
    <property type="match status" value="1"/>
</dbReference>
<evidence type="ECO:0000313" key="4">
    <source>
        <dbReference type="EMBL" id="UUF05098.1"/>
    </source>
</evidence>
<keyword evidence="1" id="KW-0378">Hydrolase</keyword>
<evidence type="ECO:0000259" key="3">
    <source>
        <dbReference type="SMART" id="SM00332"/>
    </source>
</evidence>
<dbReference type="InterPro" id="IPR001932">
    <property type="entry name" value="PPM-type_phosphatase-like_dom"/>
</dbReference>
<accession>A0A9Q9CIT5</accession>
<dbReference type="InterPro" id="IPR052016">
    <property type="entry name" value="Bact_Sigma-Reg"/>
</dbReference>
<evidence type="ECO:0000259" key="2">
    <source>
        <dbReference type="SMART" id="SM00331"/>
    </source>
</evidence>
<dbReference type="SMART" id="SM00331">
    <property type="entry name" value="PP2C_SIG"/>
    <property type="match status" value="1"/>
</dbReference>
<dbReference type="Proteomes" id="UP001058016">
    <property type="component" value="Chromosome"/>
</dbReference>
<evidence type="ECO:0000313" key="7">
    <source>
        <dbReference type="Proteomes" id="UP001058072"/>
    </source>
</evidence>
<reference evidence="5 6" key="1">
    <citation type="submission" date="2021-03" db="EMBL/GenBank/DDBJ databases">
        <title>Comparative Genomics and Metabolomics in the genus Turicibacter.</title>
        <authorList>
            <person name="Maki J."/>
            <person name="Looft T."/>
        </authorList>
    </citation>
    <scope>NUCLEOTIDE SEQUENCE</scope>
    <source>
        <strain evidence="5">ISU324</strain>
        <strain evidence="4 6">MMM721</strain>
    </source>
</reference>
<evidence type="ECO:0000313" key="6">
    <source>
        <dbReference type="Proteomes" id="UP001058016"/>
    </source>
</evidence>
<dbReference type="EMBL" id="CP071250">
    <property type="protein sequence ID" value="UUF09450.1"/>
    <property type="molecule type" value="Genomic_DNA"/>
</dbReference>
<protein>
    <submittedName>
        <fullName evidence="5">SpoIIE family protein phosphatase</fullName>
    </submittedName>
</protein>
<gene>
    <name evidence="4" type="ORF">J0J69_08210</name>
    <name evidence="5" type="ORF">J0J70_05730</name>
</gene>
<sequence length="386" mass="44119">MELVTKMKQTFSPKPKRETRDRLNIYTISQLFNQLVNFQQLVKSLRSFIGKGQLIRVDVILDCIGLAIDNMMQSMMYDRHDFELQFNRIKEELARIHVRCSDIKIKSLYPRLIKMDLVINSPPKELTLLSIQAILESITNEPLRLIVEKTKGKQTKIKVYSSNMFKIDHAVSYVGKDGNKISGDSYIYENFTNGQTFIAISDGMGNGELAHKESSEALKILKCLLSFNIPIKTAIQTLQQLKQHSNANERFFSLDICMIDRERQRATFYKKGATPTFLVRNHQIELINLAQLPVGVMSDQEVDHVTLSLEEDDVLLMCSDGIVEQYPDIKELEQVILNQMGKSPKNIAKNILQATVSKHKGKIKDDMMVLVVEYKRQGVAQAQYAS</sequence>
<feature type="domain" description="PPM-type phosphatase" evidence="2">
    <location>
        <begin position="162"/>
        <end position="374"/>
    </location>
</feature>
<evidence type="ECO:0000313" key="5">
    <source>
        <dbReference type="EMBL" id="UUF09450.1"/>
    </source>
</evidence>
<dbReference type="Pfam" id="PF07228">
    <property type="entry name" value="SpoIIE"/>
    <property type="match status" value="1"/>
</dbReference>
<organism evidence="5 7">
    <name type="scientific">Turicibacter bilis</name>
    <dbReference type="NCBI Taxonomy" id="2735723"/>
    <lineage>
        <taxon>Bacteria</taxon>
        <taxon>Bacillati</taxon>
        <taxon>Bacillota</taxon>
        <taxon>Erysipelotrichia</taxon>
        <taxon>Erysipelotrichales</taxon>
        <taxon>Turicibacteraceae</taxon>
        <taxon>Turicibacter</taxon>
    </lineage>
</organism>
<dbReference type="RefSeq" id="WP_055277018.1">
    <property type="nucleotide sequence ID" value="NZ_CP071249.1"/>
</dbReference>
<keyword evidence="6" id="KW-1185">Reference proteome</keyword>
<dbReference type="Proteomes" id="UP001058072">
    <property type="component" value="Chromosome"/>
</dbReference>